<feature type="transmembrane region" description="Helical" evidence="1">
    <location>
        <begin position="15"/>
        <end position="37"/>
    </location>
</feature>
<dbReference type="InterPro" id="IPR010721">
    <property type="entry name" value="UstE-like"/>
</dbReference>
<proteinExistence type="predicted"/>
<name>A0ABR0TZT4_REHGL</name>
<dbReference type="EMBL" id="JABTTQ020003506">
    <property type="protein sequence ID" value="KAK6115734.1"/>
    <property type="molecule type" value="Genomic_DNA"/>
</dbReference>
<keyword evidence="1" id="KW-0812">Transmembrane</keyword>
<dbReference type="Pfam" id="PF06966">
    <property type="entry name" value="DUF1295"/>
    <property type="match status" value="2"/>
</dbReference>
<evidence type="ECO:0000256" key="1">
    <source>
        <dbReference type="SAM" id="Phobius"/>
    </source>
</evidence>
<feature type="transmembrane region" description="Helical" evidence="1">
    <location>
        <begin position="270"/>
        <end position="292"/>
    </location>
</feature>
<evidence type="ECO:0000313" key="3">
    <source>
        <dbReference type="Proteomes" id="UP001318860"/>
    </source>
</evidence>
<organism evidence="2 3">
    <name type="scientific">Rehmannia glutinosa</name>
    <name type="common">Chinese foxglove</name>
    <dbReference type="NCBI Taxonomy" id="99300"/>
    <lineage>
        <taxon>Eukaryota</taxon>
        <taxon>Viridiplantae</taxon>
        <taxon>Streptophyta</taxon>
        <taxon>Embryophyta</taxon>
        <taxon>Tracheophyta</taxon>
        <taxon>Spermatophyta</taxon>
        <taxon>Magnoliopsida</taxon>
        <taxon>eudicotyledons</taxon>
        <taxon>Gunneridae</taxon>
        <taxon>Pentapetalae</taxon>
        <taxon>asterids</taxon>
        <taxon>lamiids</taxon>
        <taxon>Lamiales</taxon>
        <taxon>Orobanchaceae</taxon>
        <taxon>Rehmannieae</taxon>
        <taxon>Rehmannia</taxon>
    </lineage>
</organism>
<comment type="caution">
    <text evidence="2">The sequence shown here is derived from an EMBL/GenBank/DDBJ whole genome shotgun (WGS) entry which is preliminary data.</text>
</comment>
<sequence>MASTLNSKKNLRNAVVALLAPLPSIFFYVSFLPPLLLCRCRFSFSPSGLGAIITLFCWPTSSSSSTSTFFSGLSVTSSPATGFVFYHNSHSSNFQFLFNRISYWFCMSVIVKCVVPDDRFVLDGDTCVAGSLFRNTPVGRIECLEIEARDPLTWVWSVRLTHSYFRREKWQWGAREDWRFSDMRLQYGKNWWWASFFAIYLSQQCALTVLPLRISPTQLHNFVSRNENLKHLGKALVPNLDEGLWRYSRHPNYFVSNYGGGDWSSSLGTWIIDGVLLVHWLIACACYVTILVEERMLKQEYRAEAYKEYQKRRDPVEGVEIMGKNFVEMKVFDVLLEDPI</sequence>
<evidence type="ECO:0000313" key="2">
    <source>
        <dbReference type="EMBL" id="KAK6115734.1"/>
    </source>
</evidence>
<dbReference type="PANTHER" id="PTHR32251">
    <property type="entry name" value="3-OXO-5-ALPHA-STEROID 4-DEHYDROGENASE"/>
    <property type="match status" value="1"/>
</dbReference>
<dbReference type="PANTHER" id="PTHR32251:SF23">
    <property type="entry name" value="3-OXO-5-ALPHA-STEROID 4-DEHYDROGENASE (DUF1295)"/>
    <property type="match status" value="1"/>
</dbReference>
<keyword evidence="1" id="KW-0472">Membrane</keyword>
<dbReference type="Proteomes" id="UP001318860">
    <property type="component" value="Unassembled WGS sequence"/>
</dbReference>
<keyword evidence="1" id="KW-1133">Transmembrane helix</keyword>
<dbReference type="Gene3D" id="1.20.120.1630">
    <property type="match status" value="1"/>
</dbReference>
<feature type="transmembrane region" description="Helical" evidence="1">
    <location>
        <begin position="191"/>
        <end position="214"/>
    </location>
</feature>
<protein>
    <recommendedName>
        <fullName evidence="4">Protein-S-isoprenylcysteine O-methyltransferase</fullName>
    </recommendedName>
</protein>
<keyword evidence="3" id="KW-1185">Reference proteome</keyword>
<accession>A0ABR0TZT4</accession>
<gene>
    <name evidence="2" type="ORF">DH2020_008003</name>
</gene>
<reference evidence="2 3" key="1">
    <citation type="journal article" date="2021" name="Comput. Struct. Biotechnol. J.">
        <title>De novo genome assembly of the potent medicinal plant Rehmannia glutinosa using nanopore technology.</title>
        <authorList>
            <person name="Ma L."/>
            <person name="Dong C."/>
            <person name="Song C."/>
            <person name="Wang X."/>
            <person name="Zheng X."/>
            <person name="Niu Y."/>
            <person name="Chen S."/>
            <person name="Feng W."/>
        </authorList>
    </citation>
    <scope>NUCLEOTIDE SEQUENCE [LARGE SCALE GENOMIC DNA]</scope>
    <source>
        <strain evidence="2">DH-2019</strain>
    </source>
</reference>
<evidence type="ECO:0008006" key="4">
    <source>
        <dbReference type="Google" id="ProtNLM"/>
    </source>
</evidence>